<proteinExistence type="predicted"/>
<evidence type="ECO:0000259" key="5">
    <source>
        <dbReference type="Pfam" id="PF14905"/>
    </source>
</evidence>
<dbReference type="Pfam" id="PF14905">
    <property type="entry name" value="OMP_b-brl_3"/>
    <property type="match status" value="1"/>
</dbReference>
<keyword evidence="4" id="KW-0732">Signal</keyword>
<dbReference type="SUPFAM" id="SSF49464">
    <property type="entry name" value="Carboxypeptidase regulatory domain-like"/>
    <property type="match status" value="1"/>
</dbReference>
<feature type="signal peptide" evidence="4">
    <location>
        <begin position="1"/>
        <end position="19"/>
    </location>
</feature>
<evidence type="ECO:0000256" key="1">
    <source>
        <dbReference type="ARBA" id="ARBA00004442"/>
    </source>
</evidence>
<comment type="subcellular location">
    <subcellularLocation>
        <location evidence="1">Cell outer membrane</location>
    </subcellularLocation>
</comment>
<keyword evidence="3" id="KW-0998">Cell outer membrane</keyword>
<evidence type="ECO:0000256" key="2">
    <source>
        <dbReference type="ARBA" id="ARBA00023136"/>
    </source>
</evidence>
<dbReference type="SUPFAM" id="SSF56935">
    <property type="entry name" value="Porins"/>
    <property type="match status" value="1"/>
</dbReference>
<dbReference type="Gene3D" id="2.40.170.20">
    <property type="entry name" value="TonB-dependent receptor, beta-barrel domain"/>
    <property type="match status" value="1"/>
</dbReference>
<feature type="domain" description="Outer membrane protein beta-barrel" evidence="5">
    <location>
        <begin position="375"/>
        <end position="782"/>
    </location>
</feature>
<keyword evidence="6" id="KW-0675">Receptor</keyword>
<keyword evidence="2" id="KW-0472">Membrane</keyword>
<evidence type="ECO:0000313" key="6">
    <source>
        <dbReference type="EMBL" id="TCL64995.1"/>
    </source>
</evidence>
<dbReference type="RefSeq" id="WP_132218269.1">
    <property type="nucleotide sequence ID" value="NZ_OX156936.1"/>
</dbReference>
<organism evidence="6 7">
    <name type="scientific">Mariniflexile fucanivorans</name>
    <dbReference type="NCBI Taxonomy" id="264023"/>
    <lineage>
        <taxon>Bacteria</taxon>
        <taxon>Pseudomonadati</taxon>
        <taxon>Bacteroidota</taxon>
        <taxon>Flavobacteriia</taxon>
        <taxon>Flavobacteriales</taxon>
        <taxon>Flavobacteriaceae</taxon>
        <taxon>Mariniflexile</taxon>
    </lineage>
</organism>
<accession>A0A4R1RG85</accession>
<evidence type="ECO:0000313" key="7">
    <source>
        <dbReference type="Proteomes" id="UP000295455"/>
    </source>
</evidence>
<dbReference type="InterPro" id="IPR036942">
    <property type="entry name" value="Beta-barrel_TonB_sf"/>
</dbReference>
<dbReference type="OrthoDB" id="8764943at2"/>
<gene>
    <name evidence="6" type="ORF">EV196_106186</name>
</gene>
<name>A0A4R1RG85_9FLAO</name>
<evidence type="ECO:0000256" key="3">
    <source>
        <dbReference type="ARBA" id="ARBA00023237"/>
    </source>
</evidence>
<keyword evidence="7" id="KW-1185">Reference proteome</keyword>
<dbReference type="InterPro" id="IPR041700">
    <property type="entry name" value="OMP_b-brl_3"/>
</dbReference>
<dbReference type="GO" id="GO:0009279">
    <property type="term" value="C:cell outer membrane"/>
    <property type="evidence" value="ECO:0007669"/>
    <property type="project" value="UniProtKB-SubCell"/>
</dbReference>
<dbReference type="Proteomes" id="UP000295455">
    <property type="component" value="Unassembled WGS sequence"/>
</dbReference>
<feature type="chain" id="PRO_5020329660" evidence="4">
    <location>
        <begin position="20"/>
        <end position="811"/>
    </location>
</feature>
<dbReference type="Pfam" id="PF13715">
    <property type="entry name" value="CarbopepD_reg_2"/>
    <property type="match status" value="1"/>
</dbReference>
<reference evidence="6 7" key="1">
    <citation type="submission" date="2019-03" db="EMBL/GenBank/DDBJ databases">
        <title>Genomic Encyclopedia of Type Strains, Phase IV (KMG-IV): sequencing the most valuable type-strain genomes for metagenomic binning, comparative biology and taxonomic classification.</title>
        <authorList>
            <person name="Goeker M."/>
        </authorList>
    </citation>
    <scope>NUCLEOTIDE SEQUENCE [LARGE SCALE GENOMIC DNA]</scope>
    <source>
        <strain evidence="6 7">DSM 18792</strain>
    </source>
</reference>
<dbReference type="AlphaFoldDB" id="A0A4R1RG85"/>
<comment type="caution">
    <text evidence="6">The sequence shown here is derived from an EMBL/GenBank/DDBJ whole genome shotgun (WGS) entry which is preliminary data.</text>
</comment>
<sequence length="811" mass="93434">MLKRLIICCIYAFSLLSFSQNFILTGSVLDESHAPIAFSNVVLYSTTDFTFIGGCTTNEEGVFEFKNLKPLDYTIIISYLGFEDSKIAIKLDKTMSVGVITLKEKIENLNDVTVIAKRPTVKRLVDRLVFNVENSTLSNNNALDVLKHTPGVLVHDGTITVKNGEPTVYINDRKVHLSSTEVQQLLEGTTASNIKSIEVITNPPAKYEAEGGSVLNIVTSKNIIAGYNGSVYGNYKQGSEYPKYSFGTSHFFKSEKLNAYLNYNVSPRKDYRHNNEFINFIENDLTVSSWETDYKRTSESFNHNLNANIDYELNDKNSLGFSASILAAPRERTKTSTNSLTEVYSSSHVLDSMFQTTNKSVYETLNMAFTLDYVHKFNKEGEQLLVSAHHTNYDASNFQDVKTGYFFPNNIAFRNNNFQTYSSQIIQLYTGQLDYELPINETSQFEAGAKVSVINSKSLLTQYIFEEDEKVIDSQNSDTFLYDETNYAAYASYSKDWEHWSLKTGVRAEFTDIKGNSLSTNTINSKEYIKLFPSLYILNKPNENNEFYFNYNRRIDRPRYSELNPFKFYLNDNAYIAGDPNLKPQIDDNFTLGYTFNKDYTFEIYYRNENNPTLQITFQDNEENILKLINTNIDKSISYGLDFTTYTKLANRWNLYFISSLFYYENQFYALESNNELTENNKWSVYGNIINYFSFLKDESLTLDVSYLYISPIVDGPTTASTRHGLDLNLRKSLWKDKASISMGVTDVFNNQNFNLTTKYLNQDVFFKSRMENRMFTFGFNYKFGNSNLKNNQKEINLEERDRLISKNLLD</sequence>
<dbReference type="EMBL" id="SLUP01000006">
    <property type="protein sequence ID" value="TCL64995.1"/>
    <property type="molecule type" value="Genomic_DNA"/>
</dbReference>
<evidence type="ECO:0000256" key="4">
    <source>
        <dbReference type="SAM" id="SignalP"/>
    </source>
</evidence>
<dbReference type="Gene3D" id="2.60.40.1120">
    <property type="entry name" value="Carboxypeptidase-like, regulatory domain"/>
    <property type="match status" value="1"/>
</dbReference>
<dbReference type="InterPro" id="IPR008969">
    <property type="entry name" value="CarboxyPept-like_regulatory"/>
</dbReference>
<protein>
    <submittedName>
        <fullName evidence="6">Outer membrane receptor protein involved in Fe transport</fullName>
    </submittedName>
</protein>